<dbReference type="Gene3D" id="3.90.79.10">
    <property type="entry name" value="Nucleoside Triphosphate Pyrophosphohydrolase"/>
    <property type="match status" value="1"/>
</dbReference>
<dbReference type="SUPFAM" id="SSF55811">
    <property type="entry name" value="Nudix"/>
    <property type="match status" value="1"/>
</dbReference>
<dbReference type="RefSeq" id="WP_381265698.1">
    <property type="nucleotide sequence ID" value="NZ_JBHTBI010000203.1"/>
</dbReference>
<name>A0ABW2W1S5_9ACTN</name>
<protein>
    <submittedName>
        <fullName evidence="2">NUDIX domain-containing protein</fullName>
    </submittedName>
</protein>
<evidence type="ECO:0000259" key="1">
    <source>
        <dbReference type="Pfam" id="PF00293"/>
    </source>
</evidence>
<keyword evidence="3" id="KW-1185">Reference proteome</keyword>
<feature type="domain" description="Nudix hydrolase" evidence="1">
    <location>
        <begin position="10"/>
        <end position="38"/>
    </location>
</feature>
<dbReference type="Proteomes" id="UP001596957">
    <property type="component" value="Unassembled WGS sequence"/>
</dbReference>
<gene>
    <name evidence="2" type="ORF">ACFQZP_50775</name>
</gene>
<evidence type="ECO:0000313" key="3">
    <source>
        <dbReference type="Proteomes" id="UP001596957"/>
    </source>
</evidence>
<dbReference type="InterPro" id="IPR000086">
    <property type="entry name" value="NUDIX_hydrolase_dom"/>
</dbReference>
<dbReference type="InterPro" id="IPR015797">
    <property type="entry name" value="NUDIX_hydrolase-like_dom_sf"/>
</dbReference>
<evidence type="ECO:0000313" key="2">
    <source>
        <dbReference type="EMBL" id="MFD0289730.1"/>
    </source>
</evidence>
<sequence>MLPLPWWRREPGGTPPDCACRELREEAGVIAERWRSLGPYAIPCPPAVR</sequence>
<accession>A0ABW2W1S5</accession>
<dbReference type="EMBL" id="JBHTEC010000011">
    <property type="protein sequence ID" value="MFD0289730.1"/>
    <property type="molecule type" value="Genomic_DNA"/>
</dbReference>
<reference evidence="3" key="1">
    <citation type="journal article" date="2019" name="Int. J. Syst. Evol. Microbiol.">
        <title>The Global Catalogue of Microorganisms (GCM) 10K type strain sequencing project: providing services to taxonomists for standard genome sequencing and annotation.</title>
        <authorList>
            <consortium name="The Broad Institute Genomics Platform"/>
            <consortium name="The Broad Institute Genome Sequencing Center for Infectious Disease"/>
            <person name="Wu L."/>
            <person name="Ma J."/>
        </authorList>
    </citation>
    <scope>NUCLEOTIDE SEQUENCE [LARGE SCALE GENOMIC DNA]</scope>
    <source>
        <strain evidence="3">CGMCC 4.7198</strain>
    </source>
</reference>
<proteinExistence type="predicted"/>
<comment type="caution">
    <text evidence="2">The sequence shown here is derived from an EMBL/GenBank/DDBJ whole genome shotgun (WGS) entry which is preliminary data.</text>
</comment>
<dbReference type="Pfam" id="PF00293">
    <property type="entry name" value="NUDIX"/>
    <property type="match status" value="1"/>
</dbReference>
<organism evidence="2 3">
    <name type="scientific">Streptomyces lutosisoli</name>
    <dbReference type="NCBI Taxonomy" id="2665721"/>
    <lineage>
        <taxon>Bacteria</taxon>
        <taxon>Bacillati</taxon>
        <taxon>Actinomycetota</taxon>
        <taxon>Actinomycetes</taxon>
        <taxon>Kitasatosporales</taxon>
        <taxon>Streptomycetaceae</taxon>
        <taxon>Streptomyces</taxon>
    </lineage>
</organism>